<dbReference type="RefSeq" id="WP_164355280.1">
    <property type="nucleotide sequence ID" value="NZ_JAABNT010000014.1"/>
</dbReference>
<protein>
    <submittedName>
        <fullName evidence="1">Uncharacterized protein</fullName>
    </submittedName>
</protein>
<gene>
    <name evidence="1" type="ORF">GV827_18375</name>
</gene>
<evidence type="ECO:0000313" key="1">
    <source>
        <dbReference type="EMBL" id="NEK24355.1"/>
    </source>
</evidence>
<evidence type="ECO:0000313" key="2">
    <source>
        <dbReference type="Proteomes" id="UP000468591"/>
    </source>
</evidence>
<keyword evidence="2" id="KW-1185">Reference proteome</keyword>
<sequence>MDGISRYWSFSNPKLIQRGSEAVLCPISEAISDCNDTLKASSQIITDGGVERI</sequence>
<organism evidence="1 2">
    <name type="scientific">Sulfitobacter sediminilitoris</name>
    <dbReference type="NCBI Taxonomy" id="2698830"/>
    <lineage>
        <taxon>Bacteria</taxon>
        <taxon>Pseudomonadati</taxon>
        <taxon>Pseudomonadota</taxon>
        <taxon>Alphaproteobacteria</taxon>
        <taxon>Rhodobacterales</taxon>
        <taxon>Roseobacteraceae</taxon>
        <taxon>Sulfitobacter</taxon>
    </lineage>
</organism>
<dbReference type="EMBL" id="JAABNT010000014">
    <property type="protein sequence ID" value="NEK24355.1"/>
    <property type="molecule type" value="Genomic_DNA"/>
</dbReference>
<proteinExistence type="predicted"/>
<dbReference type="Proteomes" id="UP000468591">
    <property type="component" value="Unassembled WGS sequence"/>
</dbReference>
<comment type="caution">
    <text evidence="1">The sequence shown here is derived from an EMBL/GenBank/DDBJ whole genome shotgun (WGS) entry which is preliminary data.</text>
</comment>
<name>A0A6P0CH26_9RHOB</name>
<dbReference type="AlphaFoldDB" id="A0A6P0CH26"/>
<reference evidence="1 2" key="1">
    <citation type="submission" date="2020-01" db="EMBL/GenBank/DDBJ databases">
        <title>Sulfitobacter sediminilitoris sp. nov., isolated from a tidal flat.</title>
        <authorList>
            <person name="Park S."/>
            <person name="Yoon J.-H."/>
        </authorList>
    </citation>
    <scope>NUCLEOTIDE SEQUENCE [LARGE SCALE GENOMIC DNA]</scope>
    <source>
        <strain evidence="1 2">JBTF-M27</strain>
    </source>
</reference>
<accession>A0A6P0CH26</accession>